<reference evidence="1 2" key="1">
    <citation type="journal article" date="2017" name="Gigascience">
        <title>Draft genome of the honey bee ectoparasitic mite, Tropilaelaps mercedesae, is shaped by the parasitic life history.</title>
        <authorList>
            <person name="Dong X."/>
            <person name="Armstrong S.D."/>
            <person name="Xia D."/>
            <person name="Makepeace B.L."/>
            <person name="Darby A.C."/>
            <person name="Kadowaki T."/>
        </authorList>
    </citation>
    <scope>NUCLEOTIDE SEQUENCE [LARGE SCALE GENOMIC DNA]</scope>
    <source>
        <strain evidence="1">Wuxi-XJTLU</strain>
    </source>
</reference>
<accession>A0A1V9WZY9</accession>
<dbReference type="EMBL" id="MNPL01031485">
    <property type="protein sequence ID" value="OQR66672.1"/>
    <property type="molecule type" value="Genomic_DNA"/>
</dbReference>
<proteinExistence type="predicted"/>
<keyword evidence="2" id="KW-1185">Reference proteome</keyword>
<gene>
    <name evidence="1" type="ORF">BIW11_13995</name>
</gene>
<dbReference type="Proteomes" id="UP000192247">
    <property type="component" value="Unassembled WGS sequence"/>
</dbReference>
<evidence type="ECO:0000313" key="1">
    <source>
        <dbReference type="EMBL" id="OQR66672.1"/>
    </source>
</evidence>
<name>A0A1V9WZY9_9ACAR</name>
<organism evidence="1 2">
    <name type="scientific">Tropilaelaps mercedesae</name>
    <dbReference type="NCBI Taxonomy" id="418985"/>
    <lineage>
        <taxon>Eukaryota</taxon>
        <taxon>Metazoa</taxon>
        <taxon>Ecdysozoa</taxon>
        <taxon>Arthropoda</taxon>
        <taxon>Chelicerata</taxon>
        <taxon>Arachnida</taxon>
        <taxon>Acari</taxon>
        <taxon>Parasitiformes</taxon>
        <taxon>Mesostigmata</taxon>
        <taxon>Gamasina</taxon>
        <taxon>Dermanyssoidea</taxon>
        <taxon>Laelapidae</taxon>
        <taxon>Tropilaelaps</taxon>
    </lineage>
</organism>
<dbReference type="InParanoid" id="A0A1V9WZY9"/>
<comment type="caution">
    <text evidence="1">The sequence shown here is derived from an EMBL/GenBank/DDBJ whole genome shotgun (WGS) entry which is preliminary data.</text>
</comment>
<sequence>MRALTQRPSPAGRLRCHRPTVAKSGLPSLCTEPWHALARARARPRVRPHWEDAESTLSPAAAVPAVPIPAEATRPALEHRSPGNRVGAVAYSGQADDLCDDGDCKKRPCSFENAGRENSFSASDTSSWTGWADRARGEVKAFVRAAAVAVVVDEGLYVFQVINACYSGGNLLQCPDTDVDLGTVLENASMRTRRAGASRVPATRRSRSELDSFGWPTDADGRIVDGAGVVEGDRF</sequence>
<dbReference type="AlphaFoldDB" id="A0A1V9WZY9"/>
<protein>
    <submittedName>
        <fullName evidence="1">Uncharacterized protein</fullName>
    </submittedName>
</protein>
<evidence type="ECO:0000313" key="2">
    <source>
        <dbReference type="Proteomes" id="UP000192247"/>
    </source>
</evidence>